<dbReference type="eggNOG" id="COG0593">
    <property type="taxonomic scope" value="Bacteria"/>
</dbReference>
<dbReference type="HAMAP" id="MF_00377">
    <property type="entry name" value="DnaA_bact"/>
    <property type="match status" value="1"/>
</dbReference>
<dbReference type="InterPro" id="IPR027417">
    <property type="entry name" value="P-loop_NTPase"/>
</dbReference>
<evidence type="ECO:0000256" key="3">
    <source>
        <dbReference type="ARBA" id="ARBA00022705"/>
    </source>
</evidence>
<evidence type="ECO:0000256" key="8">
    <source>
        <dbReference type="HAMAP-Rule" id="MF_00377"/>
    </source>
</evidence>
<organism evidence="14 15">
    <name type="scientific">Bulleidia extructa W1219</name>
    <dbReference type="NCBI Taxonomy" id="679192"/>
    <lineage>
        <taxon>Bacteria</taxon>
        <taxon>Bacillati</taxon>
        <taxon>Bacillota</taxon>
        <taxon>Erysipelotrichia</taxon>
        <taxon>Erysipelotrichales</taxon>
        <taxon>Erysipelotrichaceae</taxon>
        <taxon>Bulleidia</taxon>
    </lineage>
</organism>
<dbReference type="OrthoDB" id="9807019at2"/>
<dbReference type="InterPro" id="IPR013159">
    <property type="entry name" value="DnaA_C"/>
</dbReference>
<keyword evidence="4 8" id="KW-0547">Nucleotide-binding</keyword>
<feature type="domain" description="Chromosomal replication initiator DnaA C-terminal" evidence="13">
    <location>
        <begin position="361"/>
        <end position="430"/>
    </location>
</feature>
<dbReference type="EMBL" id="ADFR01000002">
    <property type="protein sequence ID" value="EFC06399.1"/>
    <property type="molecule type" value="Genomic_DNA"/>
</dbReference>
<dbReference type="CDD" id="cd06571">
    <property type="entry name" value="Bac_DnaA_C"/>
    <property type="match status" value="1"/>
</dbReference>
<comment type="subunit">
    <text evidence="8">Oligomerizes as a right-handed, spiral filament on DNA at oriC.</text>
</comment>
<keyword evidence="5 8" id="KW-0067">ATP-binding</keyword>
<evidence type="ECO:0000313" key="15">
    <source>
        <dbReference type="Proteomes" id="UP000005017"/>
    </source>
</evidence>
<dbReference type="PRINTS" id="PR00051">
    <property type="entry name" value="DNAA"/>
</dbReference>
<evidence type="ECO:0000259" key="12">
    <source>
        <dbReference type="SMART" id="SM00382"/>
    </source>
</evidence>
<evidence type="ECO:0000256" key="9">
    <source>
        <dbReference type="NCBIfam" id="TIGR00362"/>
    </source>
</evidence>
<dbReference type="PROSITE" id="PS01008">
    <property type="entry name" value="DNAA"/>
    <property type="match status" value="1"/>
</dbReference>
<dbReference type="PANTHER" id="PTHR30050:SF2">
    <property type="entry name" value="CHROMOSOMAL REPLICATION INITIATOR PROTEIN DNAA"/>
    <property type="match status" value="1"/>
</dbReference>
<dbReference type="SMART" id="SM00382">
    <property type="entry name" value="AAA"/>
    <property type="match status" value="1"/>
</dbReference>
<dbReference type="Gene3D" id="1.10.1750.10">
    <property type="match status" value="1"/>
</dbReference>
<dbReference type="AlphaFoldDB" id="D2MMX3"/>
<keyword evidence="15" id="KW-1185">Reference proteome</keyword>
<evidence type="ECO:0000256" key="11">
    <source>
        <dbReference type="RuleBase" id="RU004227"/>
    </source>
</evidence>
<dbReference type="GO" id="GO:0008289">
    <property type="term" value="F:lipid binding"/>
    <property type="evidence" value="ECO:0007669"/>
    <property type="project" value="UniProtKB-KW"/>
</dbReference>
<dbReference type="SUPFAM" id="SSF52540">
    <property type="entry name" value="P-loop containing nucleoside triphosphate hydrolases"/>
    <property type="match status" value="1"/>
</dbReference>
<feature type="region of interest" description="Domain I, interacts with DnaA modulators" evidence="8">
    <location>
        <begin position="1"/>
        <end position="107"/>
    </location>
</feature>
<keyword evidence="7 8" id="KW-0238">DNA-binding</keyword>
<gene>
    <name evidence="8 14" type="primary">dnaA</name>
    <name evidence="14" type="ORF">HMPREF9013_1107</name>
</gene>
<comment type="domain">
    <text evidence="8">Domain I is involved in oligomerization and binding regulators, domain II is flexibile and of varying length in different bacteria, domain III forms the AAA+ region, while domain IV binds dsDNA.</text>
</comment>
<dbReference type="CDD" id="cd00009">
    <property type="entry name" value="AAA"/>
    <property type="match status" value="1"/>
</dbReference>
<dbReference type="Gene3D" id="1.10.8.60">
    <property type="match status" value="1"/>
</dbReference>
<evidence type="ECO:0000256" key="10">
    <source>
        <dbReference type="RuleBase" id="RU000577"/>
    </source>
</evidence>
<dbReference type="GO" id="GO:0005524">
    <property type="term" value="F:ATP binding"/>
    <property type="evidence" value="ECO:0007669"/>
    <property type="project" value="UniProtKB-UniRule"/>
</dbReference>
<dbReference type="STRING" id="679192.HMPREF9013_1107"/>
<keyword evidence="2 8" id="KW-0963">Cytoplasm</keyword>
<dbReference type="InterPro" id="IPR001957">
    <property type="entry name" value="Chromosome_initiator_DnaA"/>
</dbReference>
<keyword evidence="3 8" id="KW-0235">DNA replication</keyword>
<dbReference type="Gene3D" id="3.40.50.300">
    <property type="entry name" value="P-loop containing nucleotide triphosphate hydrolases"/>
    <property type="match status" value="1"/>
</dbReference>
<name>D2MMX3_9FIRM</name>
<comment type="similarity">
    <text evidence="1 8 11">Belongs to the DnaA family.</text>
</comment>
<comment type="caution">
    <text evidence="14">The sequence shown here is derived from an EMBL/GenBank/DDBJ whole genome shotgun (WGS) entry which is preliminary data.</text>
</comment>
<feature type="binding site" evidence="8">
    <location>
        <position position="157"/>
    </location>
    <ligand>
        <name>ATP</name>
        <dbReference type="ChEBI" id="CHEBI:30616"/>
    </ligand>
</feature>
<dbReference type="GO" id="GO:0006270">
    <property type="term" value="P:DNA replication initiation"/>
    <property type="evidence" value="ECO:0007669"/>
    <property type="project" value="UniProtKB-UniRule"/>
</dbReference>
<protein>
    <recommendedName>
        <fullName evidence="8 9">Chromosomal replication initiator protein DnaA</fullName>
    </recommendedName>
</protein>
<evidence type="ECO:0000259" key="13">
    <source>
        <dbReference type="SMART" id="SM00760"/>
    </source>
</evidence>
<keyword evidence="6 8" id="KW-0446">Lipid-binding</keyword>
<dbReference type="Proteomes" id="UP000005017">
    <property type="component" value="Unassembled WGS sequence"/>
</dbReference>
<dbReference type="GO" id="GO:0006275">
    <property type="term" value="P:regulation of DNA replication"/>
    <property type="evidence" value="ECO:0007669"/>
    <property type="project" value="UniProtKB-UniRule"/>
</dbReference>
<feature type="binding site" evidence="8">
    <location>
        <position position="160"/>
    </location>
    <ligand>
        <name>ATP</name>
        <dbReference type="ChEBI" id="CHEBI:30616"/>
    </ligand>
</feature>
<dbReference type="SMART" id="SM00760">
    <property type="entry name" value="Bac_DnaA_C"/>
    <property type="match status" value="1"/>
</dbReference>
<dbReference type="GO" id="GO:0003688">
    <property type="term" value="F:DNA replication origin binding"/>
    <property type="evidence" value="ECO:0007669"/>
    <property type="project" value="UniProtKB-UniRule"/>
</dbReference>
<reference evidence="15" key="1">
    <citation type="submission" date="2009-12" db="EMBL/GenBank/DDBJ databases">
        <title>Sequence of Clostridiales genomosp. BVAB3 str. UPII9-5.</title>
        <authorList>
            <person name="Madupu R."/>
            <person name="Durkin A.S."/>
            <person name="Torralba M."/>
            <person name="Methe B."/>
            <person name="Sutton G.G."/>
            <person name="Strausberg R.L."/>
            <person name="Nelson K.E."/>
        </authorList>
    </citation>
    <scope>NUCLEOTIDE SEQUENCE [LARGE SCALE GENOMIC DNA]</scope>
    <source>
        <strain evidence="15">W1219</strain>
    </source>
</reference>
<evidence type="ECO:0000256" key="4">
    <source>
        <dbReference type="ARBA" id="ARBA00022741"/>
    </source>
</evidence>
<evidence type="ECO:0000256" key="6">
    <source>
        <dbReference type="ARBA" id="ARBA00023121"/>
    </source>
</evidence>
<dbReference type="InterPro" id="IPR013317">
    <property type="entry name" value="DnaA_dom"/>
</dbReference>
<dbReference type="InterPro" id="IPR003593">
    <property type="entry name" value="AAA+_ATPase"/>
</dbReference>
<comment type="caution">
    <text evidence="8">Lacks conserved residue(s) required for the propagation of feature annotation.</text>
</comment>
<dbReference type="NCBIfam" id="TIGR00362">
    <property type="entry name" value="DnaA"/>
    <property type="match status" value="1"/>
</dbReference>
<feature type="domain" description="AAA+ ATPase" evidence="12">
    <location>
        <begin position="146"/>
        <end position="277"/>
    </location>
</feature>
<feature type="region of interest" description="Domain III, AAA+ region" evidence="8">
    <location>
        <begin position="113"/>
        <end position="329"/>
    </location>
</feature>
<comment type="subcellular location">
    <subcellularLocation>
        <location evidence="8">Cytoplasm</location>
    </subcellularLocation>
</comment>
<proteinExistence type="inferred from homology"/>
<dbReference type="GO" id="GO:0005737">
    <property type="term" value="C:cytoplasm"/>
    <property type="evidence" value="ECO:0007669"/>
    <property type="project" value="UniProtKB-SubCell"/>
</dbReference>
<dbReference type="InterPro" id="IPR010921">
    <property type="entry name" value="Trp_repressor/repl_initiator"/>
</dbReference>
<dbReference type="GO" id="GO:0005886">
    <property type="term" value="C:plasma membrane"/>
    <property type="evidence" value="ECO:0007669"/>
    <property type="project" value="TreeGrafter"/>
</dbReference>
<evidence type="ECO:0000256" key="7">
    <source>
        <dbReference type="ARBA" id="ARBA00023125"/>
    </source>
</evidence>
<dbReference type="Pfam" id="PF08299">
    <property type="entry name" value="Bac_DnaA_C"/>
    <property type="match status" value="1"/>
</dbReference>
<comment type="function">
    <text evidence="8 10">Plays an essential role in the initiation and regulation of chromosomal replication. ATP-DnaA binds to the origin of replication (oriC) to initiate formation of the DNA replication initiation complex once per cell cycle. Binds the DnaA box (a 9 base pair repeat at the origin) and separates the double-stranded (ds)DNA. Forms a right-handed helical filament on oriC DNA; dsDNA binds to the exterior of the filament while single-stranded (ss)DNA is stabiized in the filament's interior. The ATP-DnaA-oriC complex binds and stabilizes one strand of the AT-rich DNA unwinding element (DUE), permitting loading of DNA polymerase. After initiation quickly degrades to an ADP-DnaA complex that is not apt for DNA replication. Binds acidic phospholipids.</text>
</comment>
<evidence type="ECO:0000313" key="14">
    <source>
        <dbReference type="EMBL" id="EFC06399.1"/>
    </source>
</evidence>
<sequence>MTVLQDQSLKRIWQEIINDLHDQSDLEDIFFNTYLNPSYLHSFDNEKAILVANNLISFKCIETSALKDITILFKARYQDLEPNFKVQLVQPKDIKTMTTPLLEDYETNFSSSTIQKDRTFENFVIGDCNRESQAAAYAVSLNPGQLWNPLFIYGNSGLGKTHLLMAIANYIKKHQPEKKVYYTESTKFVETVVHALQTGTIDAFKRYMYSLDVLLIDDIQFIAGKEKSHEIFFTIYEEMVNNRKQVCITSDREPKDIKDLEDRLASRFLNGLTVGIDSPEFETARAILNQKIKVNDNSIDEEGMNYIASNFAGNVRELEGALNRVLFYAIQFQPNDDVIHFETVMHSLKAQSSKTMKSGLNAKKIIRIVADYYGLTSQQIKSRNRTKNIANARHISIFLCRKHLDLPYIRIGEEFGGRDHSTIISAITKVEKQIKSDHIFEKAIHELETQIVD</sequence>
<feature type="region of interest" description="Domain IV, binds dsDNA" evidence="8">
    <location>
        <begin position="330"/>
        <end position="453"/>
    </location>
</feature>
<evidence type="ECO:0000256" key="5">
    <source>
        <dbReference type="ARBA" id="ARBA00022840"/>
    </source>
</evidence>
<dbReference type="PANTHER" id="PTHR30050">
    <property type="entry name" value="CHROMOSOMAL REPLICATION INITIATOR PROTEIN DNAA"/>
    <property type="match status" value="1"/>
</dbReference>
<feature type="binding site" evidence="8">
    <location>
        <position position="159"/>
    </location>
    <ligand>
        <name>ATP</name>
        <dbReference type="ChEBI" id="CHEBI:30616"/>
    </ligand>
</feature>
<dbReference type="InterPro" id="IPR020591">
    <property type="entry name" value="Chromosome_initiator_DnaA-like"/>
</dbReference>
<dbReference type="InterPro" id="IPR018312">
    <property type="entry name" value="Chromosome_initiator_DnaA_CS"/>
</dbReference>
<feature type="binding site" evidence="8">
    <location>
        <position position="161"/>
    </location>
    <ligand>
        <name>ATP</name>
        <dbReference type="ChEBI" id="CHEBI:30616"/>
    </ligand>
</feature>
<evidence type="ECO:0000256" key="1">
    <source>
        <dbReference type="ARBA" id="ARBA00006583"/>
    </source>
</evidence>
<dbReference type="SUPFAM" id="SSF48295">
    <property type="entry name" value="TrpR-like"/>
    <property type="match status" value="1"/>
</dbReference>
<accession>D2MMX3</accession>
<evidence type="ECO:0000256" key="2">
    <source>
        <dbReference type="ARBA" id="ARBA00022490"/>
    </source>
</evidence>
<dbReference type="RefSeq" id="WP_006626744.1">
    <property type="nucleotide sequence ID" value="NZ_ADFR01000002.1"/>
</dbReference>
<dbReference type="Pfam" id="PF00308">
    <property type="entry name" value="Bac_DnaA"/>
    <property type="match status" value="1"/>
</dbReference>